<gene>
    <name evidence="3" type="ORF">CASFOL_015590</name>
</gene>
<dbReference type="PANTHER" id="PTHR42820:SF21">
    <property type="entry name" value="SHORT-CHAIN DEHYDROGENASE REDUCTASE 3B-LIKE"/>
    <property type="match status" value="1"/>
</dbReference>
<proteinExistence type="inferred from homology"/>
<dbReference type="PANTHER" id="PTHR42820">
    <property type="entry name" value="SHORT-CHAIN DEHYDROGENASE REDUCTASE"/>
    <property type="match status" value="1"/>
</dbReference>
<dbReference type="AlphaFoldDB" id="A0ABD3DI07"/>
<evidence type="ECO:0000313" key="3">
    <source>
        <dbReference type="EMBL" id="KAL3640622.1"/>
    </source>
</evidence>
<comment type="similarity">
    <text evidence="1">Belongs to the short-chain dehydrogenases/reductases (SDR) family.</text>
</comment>
<protein>
    <submittedName>
        <fullName evidence="3">Uncharacterized protein</fullName>
    </submittedName>
</protein>
<reference evidence="4" key="1">
    <citation type="journal article" date="2024" name="IScience">
        <title>Strigolactones Initiate the Formation of Haustorium-like Structures in Castilleja.</title>
        <authorList>
            <person name="Buerger M."/>
            <person name="Peterson D."/>
            <person name="Chory J."/>
        </authorList>
    </citation>
    <scope>NUCLEOTIDE SEQUENCE [LARGE SCALE GENOMIC DNA]</scope>
</reference>
<name>A0ABD3DI07_9LAMI</name>
<dbReference type="InterPro" id="IPR036291">
    <property type="entry name" value="NAD(P)-bd_dom_sf"/>
</dbReference>
<sequence>MTENTYMGTPGDVERVMGPFISLKGVEPTVGQVAEAVLYLVSDDSAFVTGHNYLVVDGGLVCVPFVESSRKIIIG</sequence>
<evidence type="ECO:0000313" key="4">
    <source>
        <dbReference type="Proteomes" id="UP001632038"/>
    </source>
</evidence>
<dbReference type="Proteomes" id="UP001632038">
    <property type="component" value="Unassembled WGS sequence"/>
</dbReference>
<evidence type="ECO:0000256" key="2">
    <source>
        <dbReference type="ARBA" id="ARBA00023027"/>
    </source>
</evidence>
<keyword evidence="4" id="KW-1185">Reference proteome</keyword>
<evidence type="ECO:0000256" key="1">
    <source>
        <dbReference type="ARBA" id="ARBA00006484"/>
    </source>
</evidence>
<accession>A0ABD3DI07</accession>
<dbReference type="SUPFAM" id="SSF51735">
    <property type="entry name" value="NAD(P)-binding Rossmann-fold domains"/>
    <property type="match status" value="1"/>
</dbReference>
<organism evidence="3 4">
    <name type="scientific">Castilleja foliolosa</name>
    <dbReference type="NCBI Taxonomy" id="1961234"/>
    <lineage>
        <taxon>Eukaryota</taxon>
        <taxon>Viridiplantae</taxon>
        <taxon>Streptophyta</taxon>
        <taxon>Embryophyta</taxon>
        <taxon>Tracheophyta</taxon>
        <taxon>Spermatophyta</taxon>
        <taxon>Magnoliopsida</taxon>
        <taxon>eudicotyledons</taxon>
        <taxon>Gunneridae</taxon>
        <taxon>Pentapetalae</taxon>
        <taxon>asterids</taxon>
        <taxon>lamiids</taxon>
        <taxon>Lamiales</taxon>
        <taxon>Orobanchaceae</taxon>
        <taxon>Pedicularideae</taxon>
        <taxon>Castillejinae</taxon>
        <taxon>Castilleja</taxon>
    </lineage>
</organism>
<keyword evidence="2" id="KW-0520">NAD</keyword>
<comment type="caution">
    <text evidence="3">The sequence shown here is derived from an EMBL/GenBank/DDBJ whole genome shotgun (WGS) entry which is preliminary data.</text>
</comment>
<dbReference type="Gene3D" id="3.40.50.720">
    <property type="entry name" value="NAD(P)-binding Rossmann-like Domain"/>
    <property type="match status" value="1"/>
</dbReference>
<dbReference type="EMBL" id="JAVIJP010000017">
    <property type="protein sequence ID" value="KAL3640622.1"/>
    <property type="molecule type" value="Genomic_DNA"/>
</dbReference>